<dbReference type="RefSeq" id="WP_057894512.1">
    <property type="nucleotide sequence ID" value="NZ_AYZQ01000002.1"/>
</dbReference>
<organism evidence="1 2">
    <name type="scientific">Lacticaseibacillus brantae DSM 23927</name>
    <dbReference type="NCBI Taxonomy" id="1423727"/>
    <lineage>
        <taxon>Bacteria</taxon>
        <taxon>Bacillati</taxon>
        <taxon>Bacillota</taxon>
        <taxon>Bacilli</taxon>
        <taxon>Lactobacillales</taxon>
        <taxon>Lactobacillaceae</taxon>
        <taxon>Lacticaseibacillus</taxon>
    </lineage>
</organism>
<name>A0A0R2B734_9LACO</name>
<dbReference type="STRING" id="1423727.FC34_GL001236"/>
<proteinExistence type="predicted"/>
<dbReference type="Proteomes" id="UP000051672">
    <property type="component" value="Unassembled WGS sequence"/>
</dbReference>
<protein>
    <submittedName>
        <fullName evidence="1">Uncharacterized protein</fullName>
    </submittedName>
</protein>
<evidence type="ECO:0000313" key="1">
    <source>
        <dbReference type="EMBL" id="KRM72251.1"/>
    </source>
</evidence>
<evidence type="ECO:0000313" key="2">
    <source>
        <dbReference type="Proteomes" id="UP000051672"/>
    </source>
</evidence>
<gene>
    <name evidence="1" type="ORF">FC34_GL001236</name>
</gene>
<comment type="caution">
    <text evidence="1">The sequence shown here is derived from an EMBL/GenBank/DDBJ whole genome shotgun (WGS) entry which is preliminary data.</text>
</comment>
<dbReference type="AlphaFoldDB" id="A0A0R2B734"/>
<dbReference type="PATRIC" id="fig|1423727.3.peg.1256"/>
<dbReference type="EMBL" id="AYZQ01000002">
    <property type="protein sequence ID" value="KRM72251.1"/>
    <property type="molecule type" value="Genomic_DNA"/>
</dbReference>
<keyword evidence="2" id="KW-1185">Reference proteome</keyword>
<dbReference type="OrthoDB" id="2309629at2"/>
<sequence>MANEIIDESFKTAFDDADGQDVIAFLTASKKAFQCLTDLVTRMTAMSDGVRSESVSTLLNQQLDQVTFAESAVRQWEQDLHSFASFLDPDRPAINVVDSWANLNLFIEANQDLLSVLQDVPFLTQETQFLVTDQEVLAYPAAALFRIVQAETGEADTIDLKGIAASDPNGINKIATAHQLHPVVEFPR</sequence>
<reference evidence="1 2" key="1">
    <citation type="journal article" date="2015" name="Genome Announc.">
        <title>Expanding the biotechnology potential of lactobacilli through comparative genomics of 213 strains and associated genera.</title>
        <authorList>
            <person name="Sun Z."/>
            <person name="Harris H.M."/>
            <person name="McCann A."/>
            <person name="Guo C."/>
            <person name="Argimon S."/>
            <person name="Zhang W."/>
            <person name="Yang X."/>
            <person name="Jeffery I.B."/>
            <person name="Cooney J.C."/>
            <person name="Kagawa T.F."/>
            <person name="Liu W."/>
            <person name="Song Y."/>
            <person name="Salvetti E."/>
            <person name="Wrobel A."/>
            <person name="Rasinkangas P."/>
            <person name="Parkhill J."/>
            <person name="Rea M.C."/>
            <person name="O'Sullivan O."/>
            <person name="Ritari J."/>
            <person name="Douillard F.P."/>
            <person name="Paul Ross R."/>
            <person name="Yang R."/>
            <person name="Briner A.E."/>
            <person name="Felis G.E."/>
            <person name="de Vos W.M."/>
            <person name="Barrangou R."/>
            <person name="Klaenhammer T.R."/>
            <person name="Caufield P.W."/>
            <person name="Cui Y."/>
            <person name="Zhang H."/>
            <person name="O'Toole P.W."/>
        </authorList>
    </citation>
    <scope>NUCLEOTIDE SEQUENCE [LARGE SCALE GENOMIC DNA]</scope>
    <source>
        <strain evidence="1 2">DSM 23927</strain>
    </source>
</reference>
<accession>A0A0R2B734</accession>